<dbReference type="Gene3D" id="2.40.30.170">
    <property type="match status" value="1"/>
</dbReference>
<evidence type="ECO:0000313" key="4">
    <source>
        <dbReference type="EMBL" id="MBL6082302.1"/>
    </source>
</evidence>
<dbReference type="RefSeq" id="WP_202835511.1">
    <property type="nucleotide sequence ID" value="NZ_JAETWB010000058.1"/>
</dbReference>
<evidence type="ECO:0000313" key="5">
    <source>
        <dbReference type="Proteomes" id="UP000660885"/>
    </source>
</evidence>
<dbReference type="NCBIfam" id="TIGR01730">
    <property type="entry name" value="RND_mfp"/>
    <property type="match status" value="1"/>
</dbReference>
<dbReference type="EMBL" id="JAETWB010000058">
    <property type="protein sequence ID" value="MBL6082302.1"/>
    <property type="molecule type" value="Genomic_DNA"/>
</dbReference>
<dbReference type="Gene3D" id="1.10.287.470">
    <property type="entry name" value="Helix hairpin bin"/>
    <property type="match status" value="1"/>
</dbReference>
<feature type="region of interest" description="Disordered" evidence="2">
    <location>
        <begin position="320"/>
        <end position="339"/>
    </location>
</feature>
<dbReference type="SUPFAM" id="SSF111369">
    <property type="entry name" value="HlyD-like secretion proteins"/>
    <property type="match status" value="1"/>
</dbReference>
<dbReference type="PANTHER" id="PTHR30469">
    <property type="entry name" value="MULTIDRUG RESISTANCE PROTEIN MDTA"/>
    <property type="match status" value="1"/>
</dbReference>
<dbReference type="Gene3D" id="2.40.420.20">
    <property type="match status" value="1"/>
</dbReference>
<keyword evidence="5" id="KW-1185">Reference proteome</keyword>
<accession>A0ABS1UC96</accession>
<gene>
    <name evidence="4" type="ORF">JMJ56_30465</name>
</gene>
<dbReference type="Proteomes" id="UP000660885">
    <property type="component" value="Unassembled WGS sequence"/>
</dbReference>
<dbReference type="Pfam" id="PF25989">
    <property type="entry name" value="YknX_C"/>
    <property type="match status" value="1"/>
</dbReference>
<dbReference type="Gene3D" id="2.40.50.100">
    <property type="match status" value="1"/>
</dbReference>
<dbReference type="InterPro" id="IPR006143">
    <property type="entry name" value="RND_pump_MFP"/>
</dbReference>
<evidence type="ECO:0000256" key="1">
    <source>
        <dbReference type="ARBA" id="ARBA00009477"/>
    </source>
</evidence>
<proteinExistence type="inferred from homology"/>
<feature type="domain" description="YknX-like C-terminal permuted SH3-like" evidence="3">
    <location>
        <begin position="251"/>
        <end position="318"/>
    </location>
</feature>
<sequence>MTVTLAARHDIVVTVPVAGQLVPRREVLVSSWTAGLAVVEILVEEGELVSVGQPLARLDTAVLSAQAARGRAAVAEAEVNAREASAALRRVEAVRGTGAVSGEQLDQRRAAAGTAAARVTAVRAELGEVEARLGQATVRSPVAGRLLQRGVQLGAVVQPGGDPLFRIVEDDLVEFEARLPDYLLPSIRPGGRVEVELGAAGSVAGAVRVVAPRVDAATRLGTVSVTLPGGTYRPGTFATGTLRLEERVSTLTVPATAVTVVGKRARLFAVEDGVARERTVETGLRAGGRVEILRGVREGEPVVVSAAALLRDGQRVAVVTDAPSPMPRSGQSPSQVTSR</sequence>
<dbReference type="InterPro" id="IPR058637">
    <property type="entry name" value="YknX-like_C"/>
</dbReference>
<feature type="compositionally biased region" description="Polar residues" evidence="2">
    <location>
        <begin position="329"/>
        <end position="339"/>
    </location>
</feature>
<evidence type="ECO:0000259" key="3">
    <source>
        <dbReference type="Pfam" id="PF25989"/>
    </source>
</evidence>
<protein>
    <submittedName>
        <fullName evidence="4">Efflux RND transporter periplasmic adaptor subunit</fullName>
    </submittedName>
</protein>
<evidence type="ECO:0000256" key="2">
    <source>
        <dbReference type="SAM" id="MobiDB-lite"/>
    </source>
</evidence>
<reference evidence="4 5" key="1">
    <citation type="submission" date="2021-01" db="EMBL/GenBank/DDBJ databases">
        <title>Belnapia mucosa sp. nov. and Belnapia arida sp. nov., isolated from the Tabernas Desert (Almeria, Spain).</title>
        <authorList>
            <person name="Molina-Menor E."/>
            <person name="Vidal-Verdu A."/>
            <person name="Calonge A."/>
            <person name="Satari L."/>
            <person name="Pereto J."/>
            <person name="Porcar M."/>
        </authorList>
    </citation>
    <scope>NUCLEOTIDE SEQUENCE [LARGE SCALE GENOMIC DNA]</scope>
    <source>
        <strain evidence="4 5">T18</strain>
    </source>
</reference>
<dbReference type="PANTHER" id="PTHR30469:SF15">
    <property type="entry name" value="HLYD FAMILY OF SECRETION PROTEINS"/>
    <property type="match status" value="1"/>
</dbReference>
<name>A0ABS1UC96_9PROT</name>
<comment type="similarity">
    <text evidence="1">Belongs to the membrane fusion protein (MFP) (TC 8.A.1) family.</text>
</comment>
<organism evidence="4 5">
    <name type="scientific">Belnapia arida</name>
    <dbReference type="NCBI Taxonomy" id="2804533"/>
    <lineage>
        <taxon>Bacteria</taxon>
        <taxon>Pseudomonadati</taxon>
        <taxon>Pseudomonadota</taxon>
        <taxon>Alphaproteobacteria</taxon>
        <taxon>Acetobacterales</taxon>
        <taxon>Roseomonadaceae</taxon>
        <taxon>Belnapia</taxon>
    </lineage>
</organism>
<comment type="caution">
    <text evidence="4">The sequence shown here is derived from an EMBL/GenBank/DDBJ whole genome shotgun (WGS) entry which is preliminary data.</text>
</comment>